<reference evidence="15" key="1">
    <citation type="submission" date="2022-07" db="EMBL/GenBank/DDBJ databases">
        <title>Ectorhizobium quercum gen.nov., sp. nov.</title>
        <authorList>
            <person name="Ma T."/>
            <person name="Li Y."/>
        </authorList>
    </citation>
    <scope>NUCLEOTIDE SEQUENCE</scope>
    <source>
        <strain evidence="15">BDR2-2</strain>
    </source>
</reference>
<comment type="caution">
    <text evidence="15">The sequence shown here is derived from an EMBL/GenBank/DDBJ whole genome shotgun (WGS) entry which is preliminary data.</text>
</comment>
<dbReference type="GO" id="GO:0006164">
    <property type="term" value="P:purine nucleotide biosynthetic process"/>
    <property type="evidence" value="ECO:0007669"/>
    <property type="project" value="UniProtKB-KW"/>
</dbReference>
<evidence type="ECO:0000256" key="2">
    <source>
        <dbReference type="ARBA" id="ARBA00011738"/>
    </source>
</evidence>
<evidence type="ECO:0000256" key="11">
    <source>
        <dbReference type="ARBA" id="ARBA00023268"/>
    </source>
</evidence>
<protein>
    <recommendedName>
        <fullName evidence="12">Bifunctional protein FolD</fullName>
    </recommendedName>
    <domain>
        <recommendedName>
            <fullName evidence="12">Methylenetetrahydrofolate dehydrogenase</fullName>
            <ecNumber evidence="12">1.5.1.5</ecNumber>
        </recommendedName>
    </domain>
    <domain>
        <recommendedName>
            <fullName evidence="12">Methenyltetrahydrofolate cyclohydrolase</fullName>
            <ecNumber evidence="12">3.5.4.9</ecNumber>
        </recommendedName>
    </domain>
</protein>
<comment type="caution">
    <text evidence="12">Lacks conserved residue(s) required for the propagation of feature annotation.</text>
</comment>
<dbReference type="GO" id="GO:0005829">
    <property type="term" value="C:cytosol"/>
    <property type="evidence" value="ECO:0007669"/>
    <property type="project" value="TreeGrafter"/>
</dbReference>
<keyword evidence="16" id="KW-1185">Reference proteome</keyword>
<dbReference type="Pfam" id="PF02882">
    <property type="entry name" value="THF_DHG_CYH_C"/>
    <property type="match status" value="1"/>
</dbReference>
<dbReference type="InterPro" id="IPR000672">
    <property type="entry name" value="THF_DH/CycHdrlase"/>
</dbReference>
<evidence type="ECO:0000256" key="1">
    <source>
        <dbReference type="ARBA" id="ARBA00004777"/>
    </source>
</evidence>
<feature type="binding site" evidence="12">
    <location>
        <position position="233"/>
    </location>
    <ligand>
        <name>NADP(+)</name>
        <dbReference type="ChEBI" id="CHEBI:58349"/>
    </ligand>
</feature>
<dbReference type="Gene3D" id="3.40.50.10860">
    <property type="entry name" value="Leucine Dehydrogenase, chain A, domain 1"/>
    <property type="match status" value="1"/>
</dbReference>
<dbReference type="EMBL" id="JANFPI010000004">
    <property type="protein sequence ID" value="MCX8998380.1"/>
    <property type="molecule type" value="Genomic_DNA"/>
</dbReference>
<evidence type="ECO:0000256" key="8">
    <source>
        <dbReference type="ARBA" id="ARBA00023002"/>
    </source>
</evidence>
<evidence type="ECO:0000256" key="12">
    <source>
        <dbReference type="HAMAP-Rule" id="MF_01576"/>
    </source>
</evidence>
<dbReference type="FunFam" id="3.40.50.10860:FF:000005">
    <property type="entry name" value="C-1-tetrahydrofolate synthase, cytoplasmic, putative"/>
    <property type="match status" value="1"/>
</dbReference>
<dbReference type="PANTHER" id="PTHR48099:SF5">
    <property type="entry name" value="C-1-TETRAHYDROFOLATE SYNTHASE, CYTOPLASMIC"/>
    <property type="match status" value="1"/>
</dbReference>
<organism evidence="15 16">
    <name type="scientific">Ectorhizobium quercum</name>
    <dbReference type="NCBI Taxonomy" id="2965071"/>
    <lineage>
        <taxon>Bacteria</taxon>
        <taxon>Pseudomonadati</taxon>
        <taxon>Pseudomonadota</taxon>
        <taxon>Alphaproteobacteria</taxon>
        <taxon>Hyphomicrobiales</taxon>
        <taxon>Rhizobiaceae</taxon>
        <taxon>Ectorhizobium</taxon>
    </lineage>
</organism>
<evidence type="ECO:0000259" key="14">
    <source>
        <dbReference type="Pfam" id="PF02882"/>
    </source>
</evidence>
<evidence type="ECO:0000256" key="5">
    <source>
        <dbReference type="ARBA" id="ARBA00022755"/>
    </source>
</evidence>
<dbReference type="RefSeq" id="WP_306412156.1">
    <property type="nucleotide sequence ID" value="NZ_JANFPI010000004.1"/>
</dbReference>
<dbReference type="InterPro" id="IPR020631">
    <property type="entry name" value="THF_DH/CycHdrlase_NAD-bd_dom"/>
</dbReference>
<evidence type="ECO:0000256" key="3">
    <source>
        <dbReference type="ARBA" id="ARBA00022563"/>
    </source>
</evidence>
<evidence type="ECO:0000256" key="7">
    <source>
        <dbReference type="ARBA" id="ARBA00022857"/>
    </source>
</evidence>
<dbReference type="Pfam" id="PF00763">
    <property type="entry name" value="THF_DHG_CYH"/>
    <property type="match status" value="1"/>
</dbReference>
<proteinExistence type="inferred from homology"/>
<evidence type="ECO:0000259" key="13">
    <source>
        <dbReference type="Pfam" id="PF00763"/>
    </source>
</evidence>
<dbReference type="PRINTS" id="PR00085">
    <property type="entry name" value="THFDHDRGNASE"/>
</dbReference>
<evidence type="ECO:0000256" key="6">
    <source>
        <dbReference type="ARBA" id="ARBA00022801"/>
    </source>
</evidence>
<dbReference type="Proteomes" id="UP001208771">
    <property type="component" value="Unassembled WGS sequence"/>
</dbReference>
<dbReference type="SUPFAM" id="SSF51735">
    <property type="entry name" value="NAD(P)-binding Rossmann-fold domains"/>
    <property type="match status" value="1"/>
</dbReference>
<dbReference type="SUPFAM" id="SSF53223">
    <property type="entry name" value="Aminoacid dehydrogenase-like, N-terminal domain"/>
    <property type="match status" value="1"/>
</dbReference>
<dbReference type="GO" id="GO:0035999">
    <property type="term" value="P:tetrahydrofolate interconversion"/>
    <property type="evidence" value="ECO:0007669"/>
    <property type="project" value="UniProtKB-UniRule"/>
</dbReference>
<dbReference type="InterPro" id="IPR046346">
    <property type="entry name" value="Aminoacid_DH-like_N_sf"/>
</dbReference>
<dbReference type="EC" id="1.5.1.5" evidence="12"/>
<name>A0AAE3SXD6_9HYPH</name>
<keyword evidence="3 12" id="KW-0554">One-carbon metabolism</keyword>
<dbReference type="GO" id="GO:0004488">
    <property type="term" value="F:methylenetetrahydrofolate dehydrogenase (NADP+) activity"/>
    <property type="evidence" value="ECO:0007669"/>
    <property type="project" value="UniProtKB-UniRule"/>
</dbReference>
<comment type="pathway">
    <text evidence="1 12">One-carbon metabolism; tetrahydrofolate interconversion.</text>
</comment>
<dbReference type="GO" id="GO:0009086">
    <property type="term" value="P:methionine biosynthetic process"/>
    <property type="evidence" value="ECO:0007669"/>
    <property type="project" value="UniProtKB-KW"/>
</dbReference>
<dbReference type="GO" id="GO:0004477">
    <property type="term" value="F:methenyltetrahydrofolate cyclohydrolase activity"/>
    <property type="evidence" value="ECO:0007669"/>
    <property type="project" value="UniProtKB-UniRule"/>
</dbReference>
<dbReference type="GO" id="GO:0000105">
    <property type="term" value="P:L-histidine biosynthetic process"/>
    <property type="evidence" value="ECO:0007669"/>
    <property type="project" value="UniProtKB-KW"/>
</dbReference>
<dbReference type="HAMAP" id="MF_01576">
    <property type="entry name" value="THF_DHG_CYH"/>
    <property type="match status" value="1"/>
</dbReference>
<comment type="subunit">
    <text evidence="2 12">Homodimer.</text>
</comment>
<keyword evidence="7 12" id="KW-0521">NADP</keyword>
<keyword evidence="9 12" id="KW-0368">Histidine biosynthesis</keyword>
<dbReference type="PANTHER" id="PTHR48099">
    <property type="entry name" value="C-1-TETRAHYDROFOLATE SYNTHASE, CYTOPLASMIC-RELATED"/>
    <property type="match status" value="1"/>
</dbReference>
<keyword evidence="8 12" id="KW-0560">Oxidoreductase</keyword>
<evidence type="ECO:0000313" key="15">
    <source>
        <dbReference type="EMBL" id="MCX8998380.1"/>
    </source>
</evidence>
<keyword evidence="6 12" id="KW-0378">Hydrolase</keyword>
<evidence type="ECO:0000313" key="16">
    <source>
        <dbReference type="Proteomes" id="UP001208771"/>
    </source>
</evidence>
<gene>
    <name evidence="12" type="primary">folD</name>
    <name evidence="15" type="ORF">NOF55_14795</name>
</gene>
<dbReference type="InterPro" id="IPR036291">
    <property type="entry name" value="NAD(P)-bd_dom_sf"/>
</dbReference>
<feature type="domain" description="Tetrahydrofolate dehydrogenase/cyclohydrolase NAD(P)-binding" evidence="14">
    <location>
        <begin position="139"/>
        <end position="280"/>
    </location>
</feature>
<evidence type="ECO:0000256" key="9">
    <source>
        <dbReference type="ARBA" id="ARBA00023102"/>
    </source>
</evidence>
<keyword evidence="10 12" id="KW-0486">Methionine biosynthesis</keyword>
<evidence type="ECO:0000256" key="4">
    <source>
        <dbReference type="ARBA" id="ARBA00022605"/>
    </source>
</evidence>
<accession>A0AAE3SXD6</accession>
<keyword evidence="4 12" id="KW-0028">Amino-acid biosynthesis</keyword>
<keyword evidence="11 12" id="KW-0511">Multifunctional enzyme</keyword>
<dbReference type="CDD" id="cd01080">
    <property type="entry name" value="NAD_bind_m-THF_DH_Cyclohyd"/>
    <property type="match status" value="1"/>
</dbReference>
<dbReference type="InterPro" id="IPR020630">
    <property type="entry name" value="THF_DH/CycHdrlase_cat_dom"/>
</dbReference>
<dbReference type="EC" id="3.5.4.9" evidence="12"/>
<comment type="catalytic activity">
    <reaction evidence="12">
        <text>(6R)-5,10-methenyltetrahydrofolate + H2O = (6R)-10-formyltetrahydrofolate + H(+)</text>
        <dbReference type="Rhea" id="RHEA:23700"/>
        <dbReference type="ChEBI" id="CHEBI:15377"/>
        <dbReference type="ChEBI" id="CHEBI:15378"/>
        <dbReference type="ChEBI" id="CHEBI:57455"/>
        <dbReference type="ChEBI" id="CHEBI:195366"/>
        <dbReference type="EC" id="3.5.4.9"/>
    </reaction>
</comment>
<feature type="binding site" evidence="12">
    <location>
        <begin position="165"/>
        <end position="167"/>
    </location>
    <ligand>
        <name>NADP(+)</name>
        <dbReference type="ChEBI" id="CHEBI:58349"/>
    </ligand>
</feature>
<dbReference type="AlphaFoldDB" id="A0AAE3SXD6"/>
<comment type="similarity">
    <text evidence="12">Belongs to the tetrahydrofolate dehydrogenase/cyclohydrolase family.</text>
</comment>
<dbReference type="Gene3D" id="3.40.50.720">
    <property type="entry name" value="NAD(P)-binding Rossmann-like Domain"/>
    <property type="match status" value="1"/>
</dbReference>
<keyword evidence="5 12" id="KW-0658">Purine biosynthesis</keyword>
<evidence type="ECO:0000256" key="10">
    <source>
        <dbReference type="ARBA" id="ARBA00023167"/>
    </source>
</evidence>
<comment type="catalytic activity">
    <reaction evidence="12">
        <text>(6R)-5,10-methylene-5,6,7,8-tetrahydrofolate + NADP(+) = (6R)-5,10-methenyltetrahydrofolate + NADPH</text>
        <dbReference type="Rhea" id="RHEA:22812"/>
        <dbReference type="ChEBI" id="CHEBI:15636"/>
        <dbReference type="ChEBI" id="CHEBI:57455"/>
        <dbReference type="ChEBI" id="CHEBI:57783"/>
        <dbReference type="ChEBI" id="CHEBI:58349"/>
        <dbReference type="EC" id="1.5.1.5"/>
    </reaction>
</comment>
<sequence length="282" mass="28972">MSAISLDGERLAARWRAGIAADAAALKARGIAPKMATVLVGDDPASAAYIGRKHADCLETGIEALDIRLPADATRAELLEQVDRLNRDPSVHGLMVQLPLPAPLDEDEALAAVAPHKDIDGLHPANLGRLLAGRPGLLPCTPAAILGLLSDYDVPLAGRRVAILGRGPLVGRPLAMLLSLKDTDATVTLLHSRSPDIAGELRRADVVVAAIGVAGYVTAGMVKPGAAVVGVGISYTADGRMVSDVAEEVTEVAGLVTPPHGSVGALTRAALLRNLISAARPA</sequence>
<comment type="function">
    <text evidence="12">Catalyzes the oxidation of 5,10-methylenetetrahydrofolate to 5,10-methenyltetrahydrofolate and then the hydrolysis of 5,10-methenyltetrahydrofolate to 10-formyltetrahydrofolate.</text>
</comment>
<feature type="domain" description="Tetrahydrofolate dehydrogenase/cyclohydrolase catalytic" evidence="13">
    <location>
        <begin position="6"/>
        <end position="120"/>
    </location>
</feature>